<dbReference type="InterPro" id="IPR053215">
    <property type="entry name" value="TKL_Ser/Thr_kinase"/>
</dbReference>
<dbReference type="RefSeq" id="XP_004258983.1">
    <property type="nucleotide sequence ID" value="XM_004258935.1"/>
</dbReference>
<dbReference type="GO" id="GO:0004715">
    <property type="term" value="F:non-membrane spanning protein tyrosine kinase activity"/>
    <property type="evidence" value="ECO:0007669"/>
    <property type="project" value="UniProtKB-EC"/>
</dbReference>
<accession>L7FMX3</accession>
<feature type="transmembrane region" description="Helical" evidence="4">
    <location>
        <begin position="1011"/>
        <end position="1042"/>
    </location>
</feature>
<evidence type="ECO:0000256" key="4">
    <source>
        <dbReference type="SAM" id="Phobius"/>
    </source>
</evidence>
<keyword evidence="1 3" id="KW-0547">Nucleotide-binding</keyword>
<dbReference type="InterPro" id="IPR017441">
    <property type="entry name" value="Protein_kinase_ATP_BS"/>
</dbReference>
<dbReference type="Gene3D" id="2.10.220.10">
    <property type="entry name" value="Hormone Receptor, Insulin-like Growth Factor Receptor 1, Chain A, domain 2"/>
    <property type="match status" value="1"/>
</dbReference>
<dbReference type="EMBL" id="KB206391">
    <property type="protein sequence ID" value="ELP92212.1"/>
    <property type="molecule type" value="Genomic_DNA"/>
</dbReference>
<dbReference type="PROSITE" id="PS00108">
    <property type="entry name" value="PROTEIN_KINASE_ST"/>
    <property type="match status" value="1"/>
</dbReference>
<keyword evidence="2 3" id="KW-0067">ATP-binding</keyword>
<dbReference type="SMART" id="SM00261">
    <property type="entry name" value="FU"/>
    <property type="match status" value="5"/>
</dbReference>
<keyword evidence="7" id="KW-1185">Reference proteome</keyword>
<keyword evidence="6" id="KW-0808">Transferase</keyword>
<dbReference type="InterPro" id="IPR011009">
    <property type="entry name" value="Kinase-like_dom_sf"/>
</dbReference>
<keyword evidence="4" id="KW-0472">Membrane</keyword>
<organism evidence="6 7">
    <name type="scientific">Entamoeba invadens IP1</name>
    <dbReference type="NCBI Taxonomy" id="370355"/>
    <lineage>
        <taxon>Eukaryota</taxon>
        <taxon>Amoebozoa</taxon>
        <taxon>Evosea</taxon>
        <taxon>Archamoebae</taxon>
        <taxon>Mastigamoebida</taxon>
        <taxon>Entamoebidae</taxon>
        <taxon>Entamoeba</taxon>
    </lineage>
</organism>
<dbReference type="InterPro" id="IPR008271">
    <property type="entry name" value="Ser/Thr_kinase_AS"/>
</dbReference>
<dbReference type="PANTHER" id="PTHR45756:SF1">
    <property type="entry name" value="PROTEIN KINASE DOMAIN CONTAINING PROTEIN"/>
    <property type="match status" value="1"/>
</dbReference>
<evidence type="ECO:0000256" key="2">
    <source>
        <dbReference type="ARBA" id="ARBA00022840"/>
    </source>
</evidence>
<gene>
    <name evidence="6" type="ORF">EIN_117660</name>
</gene>
<name>L7FMX3_ENTIV</name>
<dbReference type="PROSITE" id="PS50011">
    <property type="entry name" value="PROTEIN_KINASE_DOM"/>
    <property type="match status" value="1"/>
</dbReference>
<feature type="domain" description="Protein kinase" evidence="5">
    <location>
        <begin position="1195"/>
        <end position="1454"/>
    </location>
</feature>
<dbReference type="InterPro" id="IPR009030">
    <property type="entry name" value="Growth_fac_rcpt_cys_sf"/>
</dbReference>
<evidence type="ECO:0000313" key="6">
    <source>
        <dbReference type="EMBL" id="ELP92212.1"/>
    </source>
</evidence>
<dbReference type="Proteomes" id="UP000014680">
    <property type="component" value="Unassembled WGS sequence"/>
</dbReference>
<dbReference type="PROSITE" id="PS00107">
    <property type="entry name" value="PROTEIN_KINASE_ATP"/>
    <property type="match status" value="1"/>
</dbReference>
<sequence>MNFQIEMTDYSKLEIQSKSKIFFENLLYMYNNSEVVITNTHISSTQLLDTISEEIGIELFDSSILKINDKSEIVCSKNLILHNSSQLSFYSKTQNNFLVFSGHFIVLKDGSTITIQNNTKCIIKAQIVLSDDSDVQLDEYVIFEVQTPLIVSEINDFTCLFSLTKNSSFVVQPKCSVTIHSCIWLNGTSVLHIKNDSILVVYKRLHADYADEDSEVENSQTLIIEPTARIYCLGEDYNRTRCQSQSDEDADWDNSCYTVIITETCNIEAPGRTIADYPLFASSNRITYLEYGAFNKITTCVDIFGSETGINIVLDNENFSIVGYGDRVYRFCPGGNDTGEVYCHTNGTVWVNGEEDENTHDYPFTHRYCPFEFSEDPKATFNVISEHNFINKSTVNLNVNFVKNPVWITMSHNLNDTSVKKVTGMVNGIYYDDYCNITTIYEKSNNTNVDIIARNNNLNYKSTHKSDDLDNTKQLSILKIDNILTIEYSTTTELVVSFFKTNKKLVSIQIDNKLYSNALIMSQHGLNFINYNKTCSSGYISFINSNNHLTVLSELRSVCEDNEYNDINNGTCLLCKEKYGDRCNKCTHVSCTTCDNNYRLTESNDCELIINCSTFLNNYCVNCERGYYEHNKCISCENNCKMCNKNGCILCDDTHSFIIDGVCTKIEHSSLVVPEMIISCLPSYFSTQTSCKLCSSKFENCEECIFKRCSKCSNGYYLENNSNSSLCVDMRCKEMESKEKCLTCTDDYILSDNGKCVQKISSCGFYKDGKCVECENNSFYLDDNKCTMNPSNLECTQYTPIGCLVCDDDFYLDNGNCTKCNTKCTKCVSSSDICTECINGTIRVNNECETVFDLEGICLEFNKYGGCTKCNSEYFVSESSCKRCLSPCGQCLSESRCITCVSGFYIAENENCVELSTLTNCRSSQTNLGCVSCEDGYYLENKKCTKCSASCSLCNSYTNCFQCGNNKIVEGGLCVDRKNINFCVEITSSYCTKCQFWYSPSSDKTNCEKHVVWWFILIIVIIGVMVLSLIFTIVAIVSLFVMKLKEHQKRFKTLNIVQLKTSINTTKFFQVQNDESLLLSPGELNFSKDAKQIPVDSPTVLEIIVGNRGNLTQKIQFVTLSREEIYTLQFEPKVVVLRTNEACTFHLSFTPLCSLKIEDKIGLVGCTLKTGIEKINELIIYAETVLSTKLDKDSLHEDKVIGEGSFGVVFRGRFHDQIVAIKRLKDVREEGTTEEFEREVSMLDKFRCDFIVHFYSACFLPDHLCLVTELAKYGSIQDLKEKHPVNIYTTVIKTKLMVDAAQGVEYLHLNGIFHRDIKPANVLVVSLEDNQKVNAKLTDFGSSRNVNSLIQNNTFTKGIRTPIYMPPEVLVSGKYSFESDTYSFGIMLYEVVGWCTAFVECRYVWNIAEKAARGERPPFSKAHMLFEDVINSCWKTKRTMLNDRRRKQIENYSG</sequence>
<dbReference type="InterPro" id="IPR006212">
    <property type="entry name" value="Furin_repeat"/>
</dbReference>
<dbReference type="OrthoDB" id="2013020at2759"/>
<dbReference type="VEuPathDB" id="AmoebaDB:EIN_117660"/>
<keyword evidence="6" id="KW-0418">Kinase</keyword>
<proteinExistence type="predicted"/>
<dbReference type="PANTHER" id="PTHR45756">
    <property type="entry name" value="PALMITOYLTRANSFERASE"/>
    <property type="match status" value="1"/>
</dbReference>
<dbReference type="SUPFAM" id="SSF56112">
    <property type="entry name" value="Protein kinase-like (PK-like)"/>
    <property type="match status" value="1"/>
</dbReference>
<keyword evidence="4" id="KW-1133">Transmembrane helix</keyword>
<keyword evidence="4" id="KW-0812">Transmembrane</keyword>
<dbReference type="KEGG" id="eiv:EIN_117660"/>
<dbReference type="GO" id="GO:0005524">
    <property type="term" value="F:ATP binding"/>
    <property type="evidence" value="ECO:0007669"/>
    <property type="project" value="UniProtKB-UniRule"/>
</dbReference>
<evidence type="ECO:0000256" key="1">
    <source>
        <dbReference type="ARBA" id="ARBA00022741"/>
    </source>
</evidence>
<dbReference type="SMART" id="SM00220">
    <property type="entry name" value="S_TKc"/>
    <property type="match status" value="1"/>
</dbReference>
<dbReference type="Gene3D" id="1.10.510.10">
    <property type="entry name" value="Transferase(Phosphotransferase) domain 1"/>
    <property type="match status" value="1"/>
</dbReference>
<protein>
    <submittedName>
        <fullName evidence="6">Protein serine/threonine kinase, putative</fullName>
        <ecNumber evidence="6">2.7.10.2</ecNumber>
    </submittedName>
</protein>
<dbReference type="GeneID" id="14891262"/>
<evidence type="ECO:0000259" key="5">
    <source>
        <dbReference type="PROSITE" id="PS50011"/>
    </source>
</evidence>
<dbReference type="EC" id="2.7.10.2" evidence="6"/>
<dbReference type="InterPro" id="IPR000719">
    <property type="entry name" value="Prot_kinase_dom"/>
</dbReference>
<dbReference type="Pfam" id="PF00069">
    <property type="entry name" value="Pkinase"/>
    <property type="match status" value="1"/>
</dbReference>
<dbReference type="SUPFAM" id="SSF57184">
    <property type="entry name" value="Growth factor receptor domain"/>
    <property type="match status" value="3"/>
</dbReference>
<feature type="binding site" evidence="3">
    <location>
        <position position="1222"/>
    </location>
    <ligand>
        <name>ATP</name>
        <dbReference type="ChEBI" id="CHEBI:30616"/>
    </ligand>
</feature>
<evidence type="ECO:0000313" key="7">
    <source>
        <dbReference type="Proteomes" id="UP000014680"/>
    </source>
</evidence>
<evidence type="ECO:0000256" key="3">
    <source>
        <dbReference type="PROSITE-ProRule" id="PRU10141"/>
    </source>
</evidence>
<reference evidence="6 7" key="1">
    <citation type="submission" date="2012-10" db="EMBL/GenBank/DDBJ databases">
        <authorList>
            <person name="Zafar N."/>
            <person name="Inman J."/>
            <person name="Hall N."/>
            <person name="Lorenzi H."/>
            <person name="Caler E."/>
        </authorList>
    </citation>
    <scope>NUCLEOTIDE SEQUENCE [LARGE SCALE GENOMIC DNA]</scope>
    <source>
        <strain evidence="6 7">IP1</strain>
    </source>
</reference>